<evidence type="ECO:0000259" key="1">
    <source>
        <dbReference type="SMART" id="SM00986"/>
    </source>
</evidence>
<accession>A0A640VS88</accession>
<reference evidence="2 3" key="1">
    <citation type="submission" date="2019-12" db="EMBL/GenBank/DDBJ databases">
        <title>Roseobacter cerasinus sp. nov., isolated from seawater around aquaculture.</title>
        <authorList>
            <person name="Muramatsu S."/>
            <person name="Takabe Y."/>
            <person name="Mori K."/>
            <person name="Takaichi S."/>
            <person name="Hanada S."/>
        </authorList>
    </citation>
    <scope>NUCLEOTIDE SEQUENCE [LARGE SCALE GENOMIC DNA]</scope>
    <source>
        <strain evidence="2 3">AI77</strain>
    </source>
</reference>
<dbReference type="AlphaFoldDB" id="A0A640VS88"/>
<dbReference type="CDD" id="cd10033">
    <property type="entry name" value="UDG_like"/>
    <property type="match status" value="1"/>
</dbReference>
<feature type="domain" description="Uracil-DNA glycosylase-like" evidence="1">
    <location>
        <begin position="24"/>
        <end position="181"/>
    </location>
</feature>
<dbReference type="InterPro" id="IPR047124">
    <property type="entry name" value="HI_0220.2"/>
</dbReference>
<dbReference type="InterPro" id="IPR005122">
    <property type="entry name" value="Uracil-DNA_glycosylase-like"/>
</dbReference>
<gene>
    <name evidence="2" type="ORF">So717_22270</name>
</gene>
<dbReference type="PANTHER" id="PTHR42160:SF1">
    <property type="entry name" value="URACIL-DNA GLYCOSYLASE SUPERFAMILY PROTEIN"/>
    <property type="match status" value="1"/>
</dbReference>
<sequence>MQTLVSDMAACTICKGLPLGPRPIFQLDAEARLLIVGQAPGRITHHKARPFDDPSGERLRNWLGVDRTTFFGDPRIGIFPMGLCFPGSGKGGDAPPRPECAATWRAPVIAALPQVELTLVLGRYAIEWHRPDLKGKPVTQAVAACARGEDGVFVLPHPSPRNNRWLRQNDWFEAEVVPRIRARVAELLDHTPPV</sequence>
<dbReference type="Pfam" id="PF03167">
    <property type="entry name" value="UDG"/>
    <property type="match status" value="1"/>
</dbReference>
<dbReference type="EMBL" id="BLIV01000004">
    <property type="protein sequence ID" value="GFE50474.1"/>
    <property type="molecule type" value="Genomic_DNA"/>
</dbReference>
<dbReference type="Proteomes" id="UP000436522">
    <property type="component" value="Unassembled WGS sequence"/>
</dbReference>
<proteinExistence type="predicted"/>
<name>A0A640VS88_9RHOB</name>
<dbReference type="SUPFAM" id="SSF52141">
    <property type="entry name" value="Uracil-DNA glycosylase-like"/>
    <property type="match status" value="1"/>
</dbReference>
<evidence type="ECO:0000313" key="3">
    <source>
        <dbReference type="Proteomes" id="UP000436522"/>
    </source>
</evidence>
<dbReference type="Gene3D" id="3.40.470.10">
    <property type="entry name" value="Uracil-DNA glycosylase-like domain"/>
    <property type="match status" value="1"/>
</dbReference>
<dbReference type="SMART" id="SM00986">
    <property type="entry name" value="UDG"/>
    <property type="match status" value="1"/>
</dbReference>
<dbReference type="InterPro" id="IPR036895">
    <property type="entry name" value="Uracil-DNA_glycosylase-like_sf"/>
</dbReference>
<keyword evidence="3" id="KW-1185">Reference proteome</keyword>
<organism evidence="2 3">
    <name type="scientific">Roseobacter cerasinus</name>
    <dbReference type="NCBI Taxonomy" id="2602289"/>
    <lineage>
        <taxon>Bacteria</taxon>
        <taxon>Pseudomonadati</taxon>
        <taxon>Pseudomonadota</taxon>
        <taxon>Alphaproteobacteria</taxon>
        <taxon>Rhodobacterales</taxon>
        <taxon>Roseobacteraceae</taxon>
        <taxon>Roseobacter</taxon>
    </lineage>
</organism>
<evidence type="ECO:0000313" key="2">
    <source>
        <dbReference type="EMBL" id="GFE50474.1"/>
    </source>
</evidence>
<dbReference type="PANTHER" id="PTHR42160">
    <property type="entry name" value="URACIL-DNA GLYCOSYLASE SUPERFAMILY PROTEIN"/>
    <property type="match status" value="1"/>
</dbReference>
<comment type="caution">
    <text evidence="2">The sequence shown here is derived from an EMBL/GenBank/DDBJ whole genome shotgun (WGS) entry which is preliminary data.</text>
</comment>
<dbReference type="SMART" id="SM00987">
    <property type="entry name" value="UreE_C"/>
    <property type="match status" value="1"/>
</dbReference>
<protein>
    <submittedName>
        <fullName evidence="2">Uracil-DNA glycosylase</fullName>
    </submittedName>
</protein>